<feature type="binding site" evidence="9">
    <location>
        <position position="98"/>
    </location>
    <ligand>
        <name>substrate</name>
    </ligand>
</feature>
<dbReference type="PANTHER" id="PTHR13914">
    <property type="entry name" value="PROLINE OXIDASE"/>
    <property type="match status" value="1"/>
</dbReference>
<keyword evidence="5 10" id="KW-0274">FAD</keyword>
<dbReference type="AlphaFoldDB" id="A0A9X7W1N8"/>
<keyword evidence="7" id="KW-0642">Proline metabolism</keyword>
<evidence type="ECO:0000256" key="6">
    <source>
        <dbReference type="ARBA" id="ARBA00023002"/>
    </source>
</evidence>
<dbReference type="PANTHER" id="PTHR13914:SF0">
    <property type="entry name" value="PROLINE DEHYDROGENASE 1, MITOCHONDRIAL"/>
    <property type="match status" value="1"/>
</dbReference>
<dbReference type="GO" id="GO:0010133">
    <property type="term" value="P:L-proline catabolic process to L-glutamate"/>
    <property type="evidence" value="ECO:0007669"/>
    <property type="project" value="InterPro"/>
</dbReference>
<feature type="binding site" evidence="9">
    <location>
        <position position="287"/>
    </location>
    <ligand>
        <name>substrate</name>
    </ligand>
</feature>
<feature type="binding site" evidence="10">
    <location>
        <begin position="224"/>
        <end position="225"/>
    </location>
    <ligand>
        <name>FAD</name>
        <dbReference type="ChEBI" id="CHEBI:57692"/>
    </ligand>
</feature>
<comment type="pathway">
    <text evidence="1">Amino-acid degradation; L-proline degradation into L-glutamate; L-glutamate from L-proline: step 1/2.</text>
</comment>
<evidence type="ECO:0000256" key="2">
    <source>
        <dbReference type="ARBA" id="ARBA00012695"/>
    </source>
</evidence>
<evidence type="ECO:0000313" key="12">
    <source>
        <dbReference type="EMBL" id="QSO49106.1"/>
    </source>
</evidence>
<dbReference type="InterPro" id="IPR015659">
    <property type="entry name" value="Proline_oxidase"/>
</dbReference>
<dbReference type="RefSeq" id="WP_206658420.1">
    <property type="nucleotide sequence ID" value="NZ_CP071182.1"/>
</dbReference>
<sequence length="304" mass="34542">MEQMMRSVLLSMAKNRTANRMAQRYGLRFGANRFVAGETLESAIDTVRNLNRQGLKVTLDHLGEFVSDASEANKLADDCIDTVRAIHRANADATLSVKMTQLGMDIGLDVCMANMRRILGEANQYGISVNIDMEDFPRCQQTLDIFDTLRQEYSNVSTVIQAYLYRSLEDVLRLGQQGAAIRIVKGAYKEPEEVAYPEKQDVDANYVKLMEAQLLSNGYTMIATHDEKIIDHAKTFVAAHNIPADKFEFQMLYGIRTNLQEQLVKEGYQVRVYVPYGTDWYGYFMRRLAERPANVGFVLRGVLH</sequence>
<feature type="binding site" evidence="10">
    <location>
        <position position="199"/>
    </location>
    <ligand>
        <name>FAD</name>
        <dbReference type="ChEBI" id="CHEBI:57692"/>
    </ligand>
</feature>
<evidence type="ECO:0000256" key="8">
    <source>
        <dbReference type="ARBA" id="ARBA00048779"/>
    </source>
</evidence>
<evidence type="ECO:0000256" key="3">
    <source>
        <dbReference type="ARBA" id="ARBA00022630"/>
    </source>
</evidence>
<feature type="binding site" evidence="10">
    <location>
        <position position="133"/>
    </location>
    <ligand>
        <name>FAD</name>
        <dbReference type="ChEBI" id="CHEBI:57692"/>
    </ligand>
</feature>
<dbReference type="Gene3D" id="3.20.20.220">
    <property type="match status" value="1"/>
</dbReference>
<dbReference type="InterPro" id="IPR029041">
    <property type="entry name" value="FAD-linked_oxidoreductase-like"/>
</dbReference>
<dbReference type="EMBL" id="CP071182">
    <property type="protein sequence ID" value="QSO49106.1"/>
    <property type="molecule type" value="Genomic_DNA"/>
</dbReference>
<name>A0A9X7W1N8_9BACL</name>
<dbReference type="GO" id="GO:0004657">
    <property type="term" value="F:proline dehydrogenase activity"/>
    <property type="evidence" value="ECO:0007669"/>
    <property type="project" value="UniProtKB-EC"/>
</dbReference>
<keyword evidence="6" id="KW-0560">Oxidoreductase</keyword>
<keyword evidence="4 10" id="KW-0547">Nucleotide-binding</keyword>
<dbReference type="InterPro" id="IPR002872">
    <property type="entry name" value="Proline_DH_dom"/>
</dbReference>
<evidence type="ECO:0000256" key="5">
    <source>
        <dbReference type="ARBA" id="ARBA00022827"/>
    </source>
</evidence>
<feature type="domain" description="Proline dehydrogenase" evidence="11">
    <location>
        <begin position="43"/>
        <end position="298"/>
    </location>
</feature>
<evidence type="ECO:0000256" key="1">
    <source>
        <dbReference type="ARBA" id="ARBA00004739"/>
    </source>
</evidence>
<feature type="binding site" evidence="10">
    <location>
        <begin position="185"/>
        <end position="187"/>
    </location>
    <ligand>
        <name>FAD</name>
        <dbReference type="ChEBI" id="CHEBI:57692"/>
    </ligand>
</feature>
<gene>
    <name evidence="12" type="ORF">JZ786_09350</name>
</gene>
<feature type="binding site" evidence="9">
    <location>
        <position position="286"/>
    </location>
    <ligand>
        <name>substrate</name>
    </ligand>
</feature>
<comment type="cofactor">
    <cofactor evidence="10">
        <name>FAD</name>
        <dbReference type="ChEBI" id="CHEBI:57692"/>
    </cofactor>
    <text evidence="10">Binds 1 FAD per subunit.</text>
</comment>
<dbReference type="Proteomes" id="UP000663505">
    <property type="component" value="Chromosome"/>
</dbReference>
<evidence type="ECO:0000256" key="9">
    <source>
        <dbReference type="PIRSR" id="PIRSR000196-1"/>
    </source>
</evidence>
<evidence type="ECO:0000256" key="7">
    <source>
        <dbReference type="ARBA" id="ARBA00023062"/>
    </source>
</evidence>
<dbReference type="InterPro" id="IPR008219">
    <property type="entry name" value="PRODH_bac_arc"/>
</dbReference>
<evidence type="ECO:0000313" key="13">
    <source>
        <dbReference type="Proteomes" id="UP000663505"/>
    </source>
</evidence>
<dbReference type="Pfam" id="PF01619">
    <property type="entry name" value="Pro_dh"/>
    <property type="match status" value="1"/>
</dbReference>
<feature type="binding site" evidence="10">
    <location>
        <position position="161"/>
    </location>
    <ligand>
        <name>FAD</name>
        <dbReference type="ChEBI" id="CHEBI:57692"/>
    </ligand>
</feature>
<dbReference type="GO" id="GO:0000166">
    <property type="term" value="F:nucleotide binding"/>
    <property type="evidence" value="ECO:0007669"/>
    <property type="project" value="UniProtKB-KW"/>
</dbReference>
<dbReference type="KEGG" id="afx:JZ786_09350"/>
<accession>A0A9X7W1N8</accession>
<dbReference type="PIRSF" id="PIRSF000196">
    <property type="entry name" value="Pro_dehydrog"/>
    <property type="match status" value="1"/>
</dbReference>
<evidence type="ECO:0000259" key="11">
    <source>
        <dbReference type="Pfam" id="PF01619"/>
    </source>
</evidence>
<keyword evidence="3" id="KW-0285">Flavoprotein</keyword>
<protein>
    <recommendedName>
        <fullName evidence="2">proline dehydrogenase</fullName>
        <ecNumber evidence="2">1.5.5.2</ecNumber>
    </recommendedName>
</protein>
<proteinExistence type="predicted"/>
<organism evidence="12 13">
    <name type="scientific">Alicyclobacillus mengziensis</name>
    <dbReference type="NCBI Taxonomy" id="2931921"/>
    <lineage>
        <taxon>Bacteria</taxon>
        <taxon>Bacillati</taxon>
        <taxon>Bacillota</taxon>
        <taxon>Bacilli</taxon>
        <taxon>Bacillales</taxon>
        <taxon>Alicyclobacillaceae</taxon>
        <taxon>Alicyclobacillus</taxon>
    </lineage>
</organism>
<dbReference type="EC" id="1.5.5.2" evidence="2"/>
<reference evidence="12 13" key="1">
    <citation type="submission" date="2021-02" db="EMBL/GenBank/DDBJ databases">
        <title>Alicyclobacillus curvatus sp. nov. and Alicyclobacillus mengziensis sp. nov., two acidophilic bacteria isolated from acid mine drainage.</title>
        <authorList>
            <person name="Huang Y."/>
        </authorList>
    </citation>
    <scope>NUCLEOTIDE SEQUENCE [LARGE SCALE GENOMIC DNA]</scope>
    <source>
        <strain evidence="12 13">S30H14</strain>
    </source>
</reference>
<dbReference type="SUPFAM" id="SSF51730">
    <property type="entry name" value="FAD-linked oxidoreductase"/>
    <property type="match status" value="1"/>
</dbReference>
<keyword evidence="13" id="KW-1185">Reference proteome</keyword>
<comment type="catalytic activity">
    <reaction evidence="8">
        <text>L-proline + a quinone = (S)-1-pyrroline-5-carboxylate + a quinol + H(+)</text>
        <dbReference type="Rhea" id="RHEA:23784"/>
        <dbReference type="ChEBI" id="CHEBI:15378"/>
        <dbReference type="ChEBI" id="CHEBI:17388"/>
        <dbReference type="ChEBI" id="CHEBI:24646"/>
        <dbReference type="ChEBI" id="CHEBI:60039"/>
        <dbReference type="ChEBI" id="CHEBI:132124"/>
        <dbReference type="EC" id="1.5.5.2"/>
    </reaction>
</comment>
<evidence type="ECO:0000256" key="10">
    <source>
        <dbReference type="PIRSR" id="PIRSR000196-2"/>
    </source>
</evidence>
<evidence type="ECO:0000256" key="4">
    <source>
        <dbReference type="ARBA" id="ARBA00022741"/>
    </source>
</evidence>